<keyword evidence="5 7" id="KW-0063">Aspartyl esterase</keyword>
<evidence type="ECO:0000313" key="10">
    <source>
        <dbReference type="Proteomes" id="UP000027120"/>
    </source>
</evidence>
<dbReference type="EMBL" id="KK784876">
    <property type="protein sequence ID" value="KDO81782.1"/>
    <property type="molecule type" value="Genomic_DNA"/>
</dbReference>
<dbReference type="PANTHER" id="PTHR31707">
    <property type="entry name" value="PECTINESTERASE"/>
    <property type="match status" value="1"/>
</dbReference>
<dbReference type="FunFam" id="2.160.20.10:FF:000001">
    <property type="entry name" value="Pectinesterase"/>
    <property type="match status" value="1"/>
</dbReference>
<dbReference type="InterPro" id="IPR035513">
    <property type="entry name" value="Invertase/methylesterase_inhib"/>
</dbReference>
<dbReference type="KEGG" id="cit:102628606"/>
<proteinExistence type="inferred from homology"/>
<organism evidence="9 10">
    <name type="scientific">Citrus sinensis</name>
    <name type="common">Sweet orange</name>
    <name type="synonym">Citrus aurantium var. sinensis</name>
    <dbReference type="NCBI Taxonomy" id="2711"/>
    <lineage>
        <taxon>Eukaryota</taxon>
        <taxon>Viridiplantae</taxon>
        <taxon>Streptophyta</taxon>
        <taxon>Embryophyta</taxon>
        <taxon>Tracheophyta</taxon>
        <taxon>Spermatophyta</taxon>
        <taxon>Magnoliopsida</taxon>
        <taxon>eudicotyledons</taxon>
        <taxon>Gunneridae</taxon>
        <taxon>Pentapetalae</taxon>
        <taxon>rosids</taxon>
        <taxon>malvids</taxon>
        <taxon>Sapindales</taxon>
        <taxon>Rutaceae</taxon>
        <taxon>Aurantioideae</taxon>
        <taxon>Citrus</taxon>
    </lineage>
</organism>
<dbReference type="Proteomes" id="UP000027120">
    <property type="component" value="Unassembled WGS sequence"/>
</dbReference>
<keyword evidence="7" id="KW-0732">Signal</keyword>
<dbReference type="Gene3D" id="2.160.20.10">
    <property type="entry name" value="Single-stranded right-handed beta-helix, Pectin lyase-like"/>
    <property type="match status" value="1"/>
</dbReference>
<dbReference type="GO" id="GO:0045490">
    <property type="term" value="P:pectin catabolic process"/>
    <property type="evidence" value="ECO:0007669"/>
    <property type="project" value="UniProtKB-UniRule"/>
</dbReference>
<comment type="catalytic activity">
    <reaction evidence="7">
        <text>[(1-&gt;4)-alpha-D-galacturonosyl methyl ester](n) + n H2O = [(1-&gt;4)-alpha-D-galacturonosyl](n) + n methanol + n H(+)</text>
        <dbReference type="Rhea" id="RHEA:22380"/>
        <dbReference type="Rhea" id="RHEA-COMP:14570"/>
        <dbReference type="Rhea" id="RHEA-COMP:14573"/>
        <dbReference type="ChEBI" id="CHEBI:15377"/>
        <dbReference type="ChEBI" id="CHEBI:15378"/>
        <dbReference type="ChEBI" id="CHEBI:17790"/>
        <dbReference type="ChEBI" id="CHEBI:140522"/>
        <dbReference type="ChEBI" id="CHEBI:140523"/>
        <dbReference type="EC" id="3.1.1.11"/>
    </reaction>
</comment>
<dbReference type="STRING" id="2711.A0A067H264"/>
<dbReference type="PROSITE" id="PS00503">
    <property type="entry name" value="PECTINESTERASE_2"/>
    <property type="match status" value="1"/>
</dbReference>
<evidence type="ECO:0000256" key="4">
    <source>
        <dbReference type="ARBA" id="ARBA00022801"/>
    </source>
</evidence>
<accession>A0A067H264</accession>
<dbReference type="SUPFAM" id="SSF101148">
    <property type="entry name" value="Plant invertase/pectin methylesterase inhibitor"/>
    <property type="match status" value="1"/>
</dbReference>
<gene>
    <name evidence="9" type="ORF">CISIN_1g008293mg</name>
</gene>
<sequence>MASNPSTLLIISLFLLLFFSLSLADDFATSLFSSTLDPICKFTPHPDFCKANLPGNKPGTVHDYGRYSVHQSLSVARKFQSLVDHYRKLPSTSYLSTIRALEDCSLLAGMNVDSLSHASNTINSTNTLHSLQADDLHTLLSALLTNQQTCLDGLLETASASRITQALLAPLQNGAKFYSISLALVIHGWFSGMKNGRWLTERKHLLSNTRPGINGDHLPLKMSSRDRRIYESVTGRKLLQANDDQFVDNVSVDQMVVVNPNGTADYTTISDAVAAAPNSTDSSSNGYYLIYVAAGVYEEYVSIPKQKKNLMMIGAGKGLTVITGNRSYVDGWTTFNTATFAVVGQGFVAVNITFRNTAGPTKHQAVAVRNGADKSTFYSCSFEGYQDTLYAHSLRQFYRDCDIYGTIDFIFGNAAVVFQNCNMYPRRPLDNQFNAITAQGRTDPNQNTGISIHNCTIKAADDLANSINATQTYLGRPWKEYSRTVYMQSFMDSLIDPAGWKEWSGDFALNTTYYAEFSNTGPGSDTTNRVTWPGYHVINDTDAECFTVSSFIEGDAWLPETGVPFDGDLLS</sequence>
<keyword evidence="10" id="KW-1185">Reference proteome</keyword>
<dbReference type="SMART" id="SM00856">
    <property type="entry name" value="PMEI"/>
    <property type="match status" value="1"/>
</dbReference>
<evidence type="ECO:0000256" key="6">
    <source>
        <dbReference type="PROSITE-ProRule" id="PRU10040"/>
    </source>
</evidence>
<feature type="signal peptide" evidence="7">
    <location>
        <begin position="1"/>
        <end position="24"/>
    </location>
</feature>
<evidence type="ECO:0000313" key="9">
    <source>
        <dbReference type="EMBL" id="KDO81782.1"/>
    </source>
</evidence>
<dbReference type="GO" id="GO:0046910">
    <property type="term" value="F:pectinesterase inhibitor activity"/>
    <property type="evidence" value="ECO:0000318"/>
    <property type="project" value="GO_Central"/>
</dbReference>
<dbReference type="InterPro" id="IPR000070">
    <property type="entry name" value="Pectinesterase_cat"/>
</dbReference>
<dbReference type="SMR" id="A0A067H264"/>
<evidence type="ECO:0000256" key="7">
    <source>
        <dbReference type="RuleBase" id="RU000589"/>
    </source>
</evidence>
<dbReference type="InterPro" id="IPR033131">
    <property type="entry name" value="Pectinesterase_Asp_AS"/>
</dbReference>
<dbReference type="Pfam" id="PF04043">
    <property type="entry name" value="PMEI"/>
    <property type="match status" value="1"/>
</dbReference>
<feature type="active site" evidence="6">
    <location>
        <position position="408"/>
    </location>
</feature>
<reference evidence="9 10" key="1">
    <citation type="submission" date="2014-04" db="EMBL/GenBank/DDBJ databases">
        <authorList>
            <consortium name="International Citrus Genome Consortium"/>
            <person name="Gmitter F."/>
            <person name="Chen C."/>
            <person name="Farmerie W."/>
            <person name="Harkins T."/>
            <person name="Desany B."/>
            <person name="Mohiuddin M."/>
            <person name="Kodira C."/>
            <person name="Borodovsky M."/>
            <person name="Lomsadze A."/>
            <person name="Burns P."/>
            <person name="Jenkins J."/>
            <person name="Prochnik S."/>
            <person name="Shu S."/>
            <person name="Chapman J."/>
            <person name="Pitluck S."/>
            <person name="Schmutz J."/>
            <person name="Rokhsar D."/>
        </authorList>
    </citation>
    <scope>NUCLEOTIDE SEQUENCE</scope>
</reference>
<dbReference type="SUPFAM" id="SSF51126">
    <property type="entry name" value="Pectin lyase-like"/>
    <property type="match status" value="1"/>
</dbReference>
<dbReference type="eggNOG" id="ENOG502QUB9">
    <property type="taxonomic scope" value="Eukaryota"/>
</dbReference>
<dbReference type="GO" id="GO:0042545">
    <property type="term" value="P:cell wall modification"/>
    <property type="evidence" value="ECO:0007669"/>
    <property type="project" value="UniProtKB-UniRule"/>
</dbReference>
<dbReference type="Gene3D" id="1.20.140.40">
    <property type="entry name" value="Invertase/pectin methylesterase inhibitor family protein"/>
    <property type="match status" value="1"/>
</dbReference>
<evidence type="ECO:0000256" key="5">
    <source>
        <dbReference type="ARBA" id="ARBA00023085"/>
    </source>
</evidence>
<evidence type="ECO:0000256" key="3">
    <source>
        <dbReference type="ARBA" id="ARBA00007786"/>
    </source>
</evidence>
<dbReference type="PaxDb" id="2711-XP_006472136.1"/>
<dbReference type="EC" id="3.1.1.11" evidence="7"/>
<evidence type="ECO:0000256" key="2">
    <source>
        <dbReference type="ARBA" id="ARBA00006027"/>
    </source>
</evidence>
<evidence type="ECO:0000259" key="8">
    <source>
        <dbReference type="SMART" id="SM00856"/>
    </source>
</evidence>
<evidence type="ECO:0000256" key="1">
    <source>
        <dbReference type="ARBA" id="ARBA00005184"/>
    </source>
</evidence>
<name>A0A067H264_CITSI</name>
<dbReference type="InterPro" id="IPR011050">
    <property type="entry name" value="Pectin_lyase_fold/virulence"/>
</dbReference>
<dbReference type="InterPro" id="IPR006501">
    <property type="entry name" value="Pectinesterase_inhib_dom"/>
</dbReference>
<comment type="similarity">
    <text evidence="3">In the C-terminal section; belongs to the pectinesterase family.</text>
</comment>
<keyword evidence="4 7" id="KW-0378">Hydrolase</keyword>
<dbReference type="CDD" id="cd15798">
    <property type="entry name" value="PMEI-like_3"/>
    <property type="match status" value="1"/>
</dbReference>
<dbReference type="InterPro" id="IPR012334">
    <property type="entry name" value="Pectin_lyas_fold"/>
</dbReference>
<dbReference type="AlphaFoldDB" id="A0A067H264"/>
<feature type="chain" id="PRO_5005103389" description="Pectinesterase" evidence="7">
    <location>
        <begin position="25"/>
        <end position="571"/>
    </location>
</feature>
<dbReference type="UniPathway" id="UPA00545">
    <property type="reaction ID" value="UER00823"/>
</dbReference>
<feature type="domain" description="Pectinesterase inhibitor" evidence="8">
    <location>
        <begin position="31"/>
        <end position="184"/>
    </location>
</feature>
<comment type="pathway">
    <text evidence="1 7">Glycan metabolism; pectin degradation; 2-dehydro-3-deoxy-D-gluconate from pectin: step 1/5.</text>
</comment>
<protein>
    <recommendedName>
        <fullName evidence="7">Pectinesterase</fullName>
        <ecNumber evidence="7">3.1.1.11</ecNumber>
    </recommendedName>
</protein>
<dbReference type="Pfam" id="PF01095">
    <property type="entry name" value="Pectinesterase"/>
    <property type="match status" value="1"/>
</dbReference>
<dbReference type="GO" id="GO:0030599">
    <property type="term" value="F:pectinesterase activity"/>
    <property type="evidence" value="ECO:0000318"/>
    <property type="project" value="GO_Central"/>
</dbReference>
<comment type="similarity">
    <text evidence="2">In the N-terminal section; belongs to the PMEI family.</text>
</comment>